<evidence type="ECO:0000256" key="1">
    <source>
        <dbReference type="SAM" id="MobiDB-lite"/>
    </source>
</evidence>
<reference evidence="5" key="1">
    <citation type="journal article" date="2019" name="Int. J. Syst. Evol. Microbiol.">
        <title>The Global Catalogue of Microorganisms (GCM) 10K type strain sequencing project: providing services to taxonomists for standard genome sequencing and annotation.</title>
        <authorList>
            <consortium name="The Broad Institute Genomics Platform"/>
            <consortium name="The Broad Institute Genome Sequencing Center for Infectious Disease"/>
            <person name="Wu L."/>
            <person name="Ma J."/>
        </authorList>
    </citation>
    <scope>NUCLEOTIDE SEQUENCE [LARGE SCALE GENOMIC DNA]</scope>
    <source>
        <strain evidence="5">JCM 17983</strain>
    </source>
</reference>
<feature type="compositionally biased region" description="Polar residues" evidence="1">
    <location>
        <begin position="79"/>
        <end position="91"/>
    </location>
</feature>
<feature type="domain" description="NERD" evidence="2">
    <location>
        <begin position="138"/>
        <end position="194"/>
    </location>
</feature>
<dbReference type="Proteomes" id="UP001500457">
    <property type="component" value="Unassembled WGS sequence"/>
</dbReference>
<feature type="domain" description="DUF5710" evidence="3">
    <location>
        <begin position="27"/>
        <end position="67"/>
    </location>
</feature>
<evidence type="ECO:0000259" key="3">
    <source>
        <dbReference type="Pfam" id="PF18974"/>
    </source>
</evidence>
<comment type="caution">
    <text evidence="4">The sequence shown here is derived from an EMBL/GenBank/DDBJ whole genome shotgun (WGS) entry which is preliminary data.</text>
</comment>
<proteinExistence type="predicted"/>
<accession>A0ABP9F950</accession>
<dbReference type="InterPro" id="IPR043764">
    <property type="entry name" value="DUF5710"/>
</dbReference>
<name>A0ABP9F950_9PSEU</name>
<evidence type="ECO:0008006" key="6">
    <source>
        <dbReference type="Google" id="ProtNLM"/>
    </source>
</evidence>
<dbReference type="Pfam" id="PF18974">
    <property type="entry name" value="DUF5710"/>
    <property type="match status" value="1"/>
</dbReference>
<dbReference type="InterPro" id="IPR011528">
    <property type="entry name" value="NERD"/>
</dbReference>
<organism evidence="4 5">
    <name type="scientific">Actinomycetospora straminea</name>
    <dbReference type="NCBI Taxonomy" id="663607"/>
    <lineage>
        <taxon>Bacteria</taxon>
        <taxon>Bacillati</taxon>
        <taxon>Actinomycetota</taxon>
        <taxon>Actinomycetes</taxon>
        <taxon>Pseudonocardiales</taxon>
        <taxon>Pseudonocardiaceae</taxon>
        <taxon>Actinomycetospora</taxon>
    </lineage>
</organism>
<sequence length="291" mass="30319">MSGRRARVGPGAGGREGVVVVREQQPWLDVPFGEKDEAKAAGALWDWRAKRWYAPRPGMAELAPWLPGSRDAGVPAESPGSTEPPETSGASSDGKPAVRPSVGAPWRRDDGAARTGASVEARLAAALNGLTESGPLARLTRRRPPWRVLHGVPVGPGSGEVDHVLVGPPGVVTVRTAHHPGAAVRVDGDHLTVDDEVVDHVSPARAEAERASRLLAAARGDAEAPPATAALAVVAASVATAPGGTWPRGVLLAVPANLPRRITSLPTALADDEIDELYAVARRLGTWTREL</sequence>
<keyword evidence="5" id="KW-1185">Reference proteome</keyword>
<evidence type="ECO:0000313" key="5">
    <source>
        <dbReference type="Proteomes" id="UP001500457"/>
    </source>
</evidence>
<protein>
    <recommendedName>
        <fullName evidence="6">Nuclease-like protein</fullName>
    </recommendedName>
</protein>
<gene>
    <name evidence="4" type="ORF">GCM10023203_50630</name>
</gene>
<dbReference type="Pfam" id="PF08378">
    <property type="entry name" value="NERD"/>
    <property type="match status" value="1"/>
</dbReference>
<dbReference type="EMBL" id="BAABHQ010000019">
    <property type="protein sequence ID" value="GAA4890946.1"/>
    <property type="molecule type" value="Genomic_DNA"/>
</dbReference>
<feature type="region of interest" description="Disordered" evidence="1">
    <location>
        <begin position="60"/>
        <end position="114"/>
    </location>
</feature>
<evidence type="ECO:0000259" key="2">
    <source>
        <dbReference type="Pfam" id="PF08378"/>
    </source>
</evidence>
<evidence type="ECO:0000313" key="4">
    <source>
        <dbReference type="EMBL" id="GAA4890946.1"/>
    </source>
</evidence>